<dbReference type="InterPro" id="IPR036736">
    <property type="entry name" value="ACP-like_sf"/>
</dbReference>
<protein>
    <submittedName>
        <fullName evidence="1">Acyl carrier protein</fullName>
    </submittedName>
</protein>
<dbReference type="AlphaFoldDB" id="A0A948RZU3"/>
<dbReference type="Gene3D" id="1.10.1200.10">
    <property type="entry name" value="ACP-like"/>
    <property type="match status" value="1"/>
</dbReference>
<gene>
    <name evidence="1" type="ORF">KJ970_17045</name>
</gene>
<name>A0A948RZU3_UNCEI</name>
<evidence type="ECO:0000313" key="1">
    <source>
        <dbReference type="EMBL" id="MBU2692624.1"/>
    </source>
</evidence>
<comment type="caution">
    <text evidence="1">The sequence shown here is derived from an EMBL/GenBank/DDBJ whole genome shotgun (WGS) entry which is preliminary data.</text>
</comment>
<dbReference type="SUPFAM" id="SSF47336">
    <property type="entry name" value="ACP-like"/>
    <property type="match status" value="1"/>
</dbReference>
<dbReference type="Proteomes" id="UP000777784">
    <property type="component" value="Unassembled WGS sequence"/>
</dbReference>
<dbReference type="EMBL" id="JAHJDP010000097">
    <property type="protein sequence ID" value="MBU2692624.1"/>
    <property type="molecule type" value="Genomic_DNA"/>
</dbReference>
<reference evidence="1" key="1">
    <citation type="submission" date="2021-05" db="EMBL/GenBank/DDBJ databases">
        <title>Energy efficiency and biological interactions define the core microbiome of deep oligotrophic groundwater.</title>
        <authorList>
            <person name="Mehrshad M."/>
            <person name="Lopez-Fernandez M."/>
            <person name="Bell E."/>
            <person name="Bernier-Latmani R."/>
            <person name="Bertilsson S."/>
            <person name="Dopson M."/>
        </authorList>
    </citation>
    <scope>NUCLEOTIDE SEQUENCE</scope>
    <source>
        <strain evidence="1">Modern_marine.mb.64</strain>
    </source>
</reference>
<proteinExistence type="predicted"/>
<organism evidence="1 2">
    <name type="scientific">Eiseniibacteriota bacterium</name>
    <dbReference type="NCBI Taxonomy" id="2212470"/>
    <lineage>
        <taxon>Bacteria</taxon>
        <taxon>Candidatus Eiseniibacteriota</taxon>
    </lineage>
</organism>
<accession>A0A948RZU3</accession>
<evidence type="ECO:0000313" key="2">
    <source>
        <dbReference type="Proteomes" id="UP000777784"/>
    </source>
</evidence>
<sequence>MTDPIINEIVSYLKRSTSIRLNGCPPQTCSLDSLDSLEMFGFINFIENSFGITVLDREVRPEHFDTVAATAQFINRKRGGIN</sequence>